<keyword evidence="4" id="KW-1185">Reference proteome</keyword>
<dbReference type="InterPro" id="IPR002346">
    <property type="entry name" value="Mopterin_DH_FAD-bd"/>
</dbReference>
<dbReference type="SMART" id="SM01092">
    <property type="entry name" value="CO_deh_flav_C"/>
    <property type="match status" value="1"/>
</dbReference>
<gene>
    <name evidence="3" type="ORF">DDW44_24040</name>
</gene>
<dbReference type="GO" id="GO:0071949">
    <property type="term" value="F:FAD binding"/>
    <property type="evidence" value="ECO:0007669"/>
    <property type="project" value="InterPro"/>
</dbReference>
<dbReference type="EMBL" id="CP029188">
    <property type="protein sequence ID" value="AWI33191.1"/>
    <property type="molecule type" value="Genomic_DNA"/>
</dbReference>
<dbReference type="PROSITE" id="PS51387">
    <property type="entry name" value="FAD_PCMH"/>
    <property type="match status" value="1"/>
</dbReference>
<dbReference type="RefSeq" id="WP_108908928.1">
    <property type="nucleotide sequence ID" value="NZ_CP029188.1"/>
</dbReference>
<sequence>MRPFAYERPATAEEAVALVATRPGAVFLAGGTNLVEHLRLGIARPQVLVDVTGLPLDSVEELPGGGLHIGATVRNADLAAHPAVRECYPVVSQALVSGASPQLRNAATMGGNLMQRTRCAYFQDPDTPCNKRQPGSGCSALSGVTADSAVLGVSEQCVAVHPSDVAVALSAVDAVVLTVGPSGPRRVPLTRLHRLPGDAPERDTRLEHGELITAVQLPPLPPGTRSRYRKVRDRASFAFALVSVAAVLDLDGGTVRDVRVAFGGVAPKPWRATRAEAALRGAPATADSFAAAASAELAAARTVPGNAYKVPLARDTFVATLLDLCEASRTPPR</sequence>
<dbReference type="InterPro" id="IPR016169">
    <property type="entry name" value="FAD-bd_PCMH_sub2"/>
</dbReference>
<dbReference type="Pfam" id="PF00941">
    <property type="entry name" value="FAD_binding_5"/>
    <property type="match status" value="1"/>
</dbReference>
<dbReference type="InterPro" id="IPR016166">
    <property type="entry name" value="FAD-bd_PCMH"/>
</dbReference>
<feature type="domain" description="FAD-binding PCMH-type" evidence="2">
    <location>
        <begin position="1"/>
        <end position="222"/>
    </location>
</feature>
<dbReference type="PANTHER" id="PTHR42659">
    <property type="entry name" value="XANTHINE DEHYDROGENASE SUBUNIT C-RELATED"/>
    <property type="match status" value="1"/>
</dbReference>
<dbReference type="InterPro" id="IPR036683">
    <property type="entry name" value="CO_DH_flav_C_dom_sf"/>
</dbReference>
<dbReference type="SUPFAM" id="SSF55447">
    <property type="entry name" value="CO dehydrogenase flavoprotein C-terminal domain-like"/>
    <property type="match status" value="1"/>
</dbReference>
<dbReference type="AlphaFoldDB" id="A0A2S1T3H2"/>
<dbReference type="InterPro" id="IPR005107">
    <property type="entry name" value="CO_DH_flav_C"/>
</dbReference>
<dbReference type="InterPro" id="IPR051312">
    <property type="entry name" value="Diverse_Substr_Oxidored"/>
</dbReference>
<evidence type="ECO:0000256" key="1">
    <source>
        <dbReference type="ARBA" id="ARBA00023002"/>
    </source>
</evidence>
<dbReference type="GO" id="GO:0016491">
    <property type="term" value="F:oxidoreductase activity"/>
    <property type="evidence" value="ECO:0007669"/>
    <property type="project" value="UniProtKB-KW"/>
</dbReference>
<dbReference type="InterPro" id="IPR016167">
    <property type="entry name" value="FAD-bd_PCMH_sub1"/>
</dbReference>
<proteinExistence type="predicted"/>
<dbReference type="PANTHER" id="PTHR42659:SF1">
    <property type="entry name" value="OXIDOREDUCTASE"/>
    <property type="match status" value="1"/>
</dbReference>
<dbReference type="Proteomes" id="UP000244900">
    <property type="component" value="Chromosome"/>
</dbReference>
<dbReference type="KEGG" id="stir:DDW44_24040"/>
<name>A0A2S1T3H2_9ACTN</name>
<dbReference type="Gene3D" id="3.30.465.10">
    <property type="match status" value="2"/>
</dbReference>
<dbReference type="Gene3D" id="3.30.390.50">
    <property type="entry name" value="CO dehydrogenase flavoprotein, C-terminal domain"/>
    <property type="match status" value="1"/>
</dbReference>
<dbReference type="Pfam" id="PF03450">
    <property type="entry name" value="CO_deh_flav_C"/>
    <property type="match status" value="1"/>
</dbReference>
<dbReference type="InterPro" id="IPR036318">
    <property type="entry name" value="FAD-bd_PCMH-like_sf"/>
</dbReference>
<evidence type="ECO:0000313" key="4">
    <source>
        <dbReference type="Proteomes" id="UP000244900"/>
    </source>
</evidence>
<protein>
    <submittedName>
        <fullName evidence="3">Molybdopterin dehydrogenase</fullName>
    </submittedName>
</protein>
<evidence type="ECO:0000313" key="3">
    <source>
        <dbReference type="EMBL" id="AWI33191.1"/>
    </source>
</evidence>
<dbReference type="OrthoDB" id="9814706at2"/>
<dbReference type="SUPFAM" id="SSF56176">
    <property type="entry name" value="FAD-binding/transporter-associated domain-like"/>
    <property type="match status" value="1"/>
</dbReference>
<reference evidence="3 4" key="1">
    <citation type="submission" date="2018-05" db="EMBL/GenBank/DDBJ databases">
        <title>Complete genome sequence of sponge-derived Streptomyces sp. HNM0039.</title>
        <authorList>
            <person name="Huang X."/>
            <person name="Zhou S."/>
        </authorList>
    </citation>
    <scope>NUCLEOTIDE SEQUENCE [LARGE SCALE GENOMIC DNA]</scope>
    <source>
        <strain evidence="3 4">HNM0039</strain>
    </source>
</reference>
<organism evidence="3 4">
    <name type="scientific">Streptomyces tirandamycinicus</name>
    <dbReference type="NCBI Taxonomy" id="2174846"/>
    <lineage>
        <taxon>Bacteria</taxon>
        <taxon>Bacillati</taxon>
        <taxon>Actinomycetota</taxon>
        <taxon>Actinomycetes</taxon>
        <taxon>Kitasatosporales</taxon>
        <taxon>Streptomycetaceae</taxon>
        <taxon>Streptomyces</taxon>
    </lineage>
</organism>
<keyword evidence="1" id="KW-0560">Oxidoreductase</keyword>
<accession>A0A2S1T3H2</accession>
<dbReference type="Gene3D" id="3.30.43.10">
    <property type="entry name" value="Uridine Diphospho-n-acetylenolpyruvylglucosamine Reductase, domain 2"/>
    <property type="match status" value="1"/>
</dbReference>
<evidence type="ECO:0000259" key="2">
    <source>
        <dbReference type="PROSITE" id="PS51387"/>
    </source>
</evidence>